<gene>
    <name evidence="1" type="ORF">LCGC14_0958230</name>
</gene>
<proteinExistence type="predicted"/>
<reference evidence="1" key="1">
    <citation type="journal article" date="2015" name="Nature">
        <title>Complex archaea that bridge the gap between prokaryotes and eukaryotes.</title>
        <authorList>
            <person name="Spang A."/>
            <person name="Saw J.H."/>
            <person name="Jorgensen S.L."/>
            <person name="Zaremba-Niedzwiedzka K."/>
            <person name="Martijn J."/>
            <person name="Lind A.E."/>
            <person name="van Eijk R."/>
            <person name="Schleper C."/>
            <person name="Guy L."/>
            <person name="Ettema T.J."/>
        </authorList>
    </citation>
    <scope>NUCLEOTIDE SEQUENCE</scope>
</reference>
<accession>A0A0F9P1A7</accession>
<comment type="caution">
    <text evidence="1">The sequence shown here is derived from an EMBL/GenBank/DDBJ whole genome shotgun (WGS) entry which is preliminary data.</text>
</comment>
<organism evidence="1">
    <name type="scientific">marine sediment metagenome</name>
    <dbReference type="NCBI Taxonomy" id="412755"/>
    <lineage>
        <taxon>unclassified sequences</taxon>
        <taxon>metagenomes</taxon>
        <taxon>ecological metagenomes</taxon>
    </lineage>
</organism>
<evidence type="ECO:0000313" key="1">
    <source>
        <dbReference type="EMBL" id="KKN18187.1"/>
    </source>
</evidence>
<dbReference type="AlphaFoldDB" id="A0A0F9P1A7"/>
<name>A0A0F9P1A7_9ZZZZ</name>
<protein>
    <submittedName>
        <fullName evidence="1">Uncharacterized protein</fullName>
    </submittedName>
</protein>
<sequence>MSKKNKLGDCFENSVELMMENRGVDFILVHGLVTGTGGDVIGMRYVHAWVELGNIVIDTSREMNTPVIKAKNNYYEIGKIKASETKRYNLKEVADMVLKYKVYGPWEIKATKEELAYEKTLT</sequence>
<dbReference type="EMBL" id="LAZR01003450">
    <property type="protein sequence ID" value="KKN18187.1"/>
    <property type="molecule type" value="Genomic_DNA"/>
</dbReference>